<feature type="compositionally biased region" description="Low complexity" evidence="1">
    <location>
        <begin position="9"/>
        <end position="23"/>
    </location>
</feature>
<proteinExistence type="predicted"/>
<feature type="compositionally biased region" description="Low complexity" evidence="1">
    <location>
        <begin position="234"/>
        <end position="244"/>
    </location>
</feature>
<feature type="compositionally biased region" description="Basic and acidic residues" evidence="1">
    <location>
        <begin position="249"/>
        <end position="266"/>
    </location>
</feature>
<feature type="compositionally biased region" description="Polar residues" evidence="1">
    <location>
        <begin position="120"/>
        <end position="131"/>
    </location>
</feature>
<dbReference type="Proteomes" id="UP000444721">
    <property type="component" value="Unassembled WGS sequence"/>
</dbReference>
<evidence type="ECO:0000256" key="1">
    <source>
        <dbReference type="SAM" id="MobiDB-lite"/>
    </source>
</evidence>
<feature type="compositionally biased region" description="Low complexity" evidence="1">
    <location>
        <begin position="326"/>
        <end position="337"/>
    </location>
</feature>
<feature type="region of interest" description="Disordered" evidence="1">
    <location>
        <begin position="223"/>
        <end position="279"/>
    </location>
</feature>
<dbReference type="VEuPathDB" id="AmoebaDB:NfTy_032010"/>
<accession>A0A6A5CI44</accession>
<dbReference type="VEuPathDB" id="AmoebaDB:NF0103120"/>
<comment type="caution">
    <text evidence="2">The sequence shown here is derived from an EMBL/GenBank/DDBJ whole genome shotgun (WGS) entry which is preliminary data.</text>
</comment>
<feature type="region of interest" description="Disordered" evidence="1">
    <location>
        <begin position="120"/>
        <end position="179"/>
    </location>
</feature>
<dbReference type="RefSeq" id="XP_044569621.1">
    <property type="nucleotide sequence ID" value="XM_044711883.1"/>
</dbReference>
<evidence type="ECO:0000313" key="2">
    <source>
        <dbReference type="EMBL" id="KAF0984908.1"/>
    </source>
</evidence>
<reference evidence="2 3" key="1">
    <citation type="journal article" date="2019" name="Sci. Rep.">
        <title>Nanopore sequencing improves the draft genome of the human pathogenic amoeba Naegleria fowleri.</title>
        <authorList>
            <person name="Liechti N."/>
            <person name="Schurch N."/>
            <person name="Bruggmann R."/>
            <person name="Wittwer M."/>
        </authorList>
    </citation>
    <scope>NUCLEOTIDE SEQUENCE [LARGE SCALE GENOMIC DNA]</scope>
    <source>
        <strain evidence="2 3">ATCC 30894</strain>
    </source>
</reference>
<organism evidence="2 3">
    <name type="scientific">Naegleria fowleri</name>
    <name type="common">Brain eating amoeba</name>
    <dbReference type="NCBI Taxonomy" id="5763"/>
    <lineage>
        <taxon>Eukaryota</taxon>
        <taxon>Discoba</taxon>
        <taxon>Heterolobosea</taxon>
        <taxon>Tetramitia</taxon>
        <taxon>Eutetramitia</taxon>
        <taxon>Vahlkampfiidae</taxon>
        <taxon>Naegleria</taxon>
    </lineage>
</organism>
<gene>
    <name evidence="2" type="ORF">FDP41_000807</name>
</gene>
<feature type="region of interest" description="Disordered" evidence="1">
    <location>
        <begin position="326"/>
        <end position="356"/>
    </location>
</feature>
<feature type="compositionally biased region" description="Low complexity" evidence="1">
    <location>
        <begin position="57"/>
        <end position="86"/>
    </location>
</feature>
<protein>
    <submittedName>
        <fullName evidence="2">Uncharacterized protein</fullName>
    </submittedName>
</protein>
<dbReference type="AlphaFoldDB" id="A0A6A5CI44"/>
<dbReference type="GeneID" id="68108025"/>
<feature type="compositionally biased region" description="Polar residues" evidence="1">
    <location>
        <begin position="24"/>
        <end position="35"/>
    </location>
</feature>
<keyword evidence="3" id="KW-1185">Reference proteome</keyword>
<name>A0A6A5CI44_NAEFO</name>
<sequence>MTTKKRLVPSNTPTPTSSSEENSFNIHNLPQQPHQCNHLGDNNHVNNSHHHVMSTQSSSHPNNNSASNNSSNHHPNNNAPPDNPSATWGTKVNRKYRQLRKTLKTCKHFEDNYFVLELNSNNPQPSSSHTLDNTEHSKPMSQSPSSQKTRRKKSPHEQHQQPPLGPGATTSPVDMLTLHSTAPPKKSALLPYQGQVQFMSEFSVVRPCEEEVVPLSIINRSEEMEQRNKRTPNSSTSGSTSSITLADTTELKSSKKRKTKEEDSKHGQPLKKRDSKKSAVITMSNSQYASTQSQEKSACSASVDIMNDTYMNPIIMQSNFSSHESSMISIPSSLPNSQHHAVSPTQTYLPSHNNSNRTNEQFLMVSSEQTNSSPHPTTSSITTKITVNPNHNSTKITVNPNLDLVSFSPQHSPGLPLTGSSSSNTISSLPSLTSLPSSSMAELAHQILILRKISFPV</sequence>
<evidence type="ECO:0000313" key="3">
    <source>
        <dbReference type="Proteomes" id="UP000444721"/>
    </source>
</evidence>
<dbReference type="EMBL" id="VFQX01000002">
    <property type="protein sequence ID" value="KAF0984908.1"/>
    <property type="molecule type" value="Genomic_DNA"/>
</dbReference>
<feature type="region of interest" description="Disordered" evidence="1">
    <location>
        <begin position="1"/>
        <end position="91"/>
    </location>
</feature>
<feature type="compositionally biased region" description="Polar residues" evidence="1">
    <location>
        <begin position="338"/>
        <end position="356"/>
    </location>
</feature>
<dbReference type="VEuPathDB" id="AmoebaDB:FDP41_000807"/>